<evidence type="ECO:0000256" key="7">
    <source>
        <dbReference type="RuleBase" id="RU004466"/>
    </source>
</evidence>
<keyword evidence="6" id="KW-0414">Isoprene biosynthesis</keyword>
<dbReference type="GO" id="GO:0046872">
    <property type="term" value="F:metal ion binding"/>
    <property type="evidence" value="ECO:0007669"/>
    <property type="project" value="UniProtKB-KW"/>
</dbReference>
<dbReference type="CDD" id="cd00685">
    <property type="entry name" value="Trans_IPPS_HT"/>
    <property type="match status" value="1"/>
</dbReference>
<evidence type="ECO:0000313" key="9">
    <source>
        <dbReference type="Proteomes" id="UP000254720"/>
    </source>
</evidence>
<dbReference type="Gene3D" id="1.10.600.10">
    <property type="entry name" value="Farnesyl Diphosphate Synthase"/>
    <property type="match status" value="1"/>
</dbReference>
<evidence type="ECO:0000256" key="6">
    <source>
        <dbReference type="ARBA" id="ARBA00023229"/>
    </source>
</evidence>
<dbReference type="NCBIfam" id="NF045485">
    <property type="entry name" value="FPPsyn"/>
    <property type="match status" value="1"/>
</dbReference>
<dbReference type="FunFam" id="1.10.600.10:FF:000001">
    <property type="entry name" value="Geranylgeranyl diphosphate synthase"/>
    <property type="match status" value="1"/>
</dbReference>
<dbReference type="InterPro" id="IPR008949">
    <property type="entry name" value="Isoprenoid_synthase_dom_sf"/>
</dbReference>
<comment type="caution">
    <text evidence="8">The sequence shown here is derived from an EMBL/GenBank/DDBJ whole genome shotgun (WGS) entry which is preliminary data.</text>
</comment>
<dbReference type="SFLD" id="SFLDS00005">
    <property type="entry name" value="Isoprenoid_Synthase_Type_I"/>
    <property type="match status" value="1"/>
</dbReference>
<proteinExistence type="inferred from homology"/>
<evidence type="ECO:0000256" key="3">
    <source>
        <dbReference type="ARBA" id="ARBA00022679"/>
    </source>
</evidence>
<dbReference type="RefSeq" id="WP_170131772.1">
    <property type="nucleotide sequence ID" value="NZ_LR699114.1"/>
</dbReference>
<evidence type="ECO:0000256" key="2">
    <source>
        <dbReference type="ARBA" id="ARBA00006706"/>
    </source>
</evidence>
<name>A0A370GNC2_9COXI</name>
<dbReference type="InterPro" id="IPR053378">
    <property type="entry name" value="Prenyl_diphosphate_synthase"/>
</dbReference>
<dbReference type="InterPro" id="IPR033749">
    <property type="entry name" value="Polyprenyl_synt_CS"/>
</dbReference>
<dbReference type="GO" id="GO:0005737">
    <property type="term" value="C:cytoplasm"/>
    <property type="evidence" value="ECO:0007669"/>
    <property type="project" value="UniProtKB-ARBA"/>
</dbReference>
<evidence type="ECO:0000256" key="5">
    <source>
        <dbReference type="ARBA" id="ARBA00022842"/>
    </source>
</evidence>
<dbReference type="PANTHER" id="PTHR43281">
    <property type="entry name" value="FARNESYL DIPHOSPHATE SYNTHASE"/>
    <property type="match status" value="1"/>
</dbReference>
<dbReference type="PROSITE" id="PS00723">
    <property type="entry name" value="POLYPRENYL_SYNTHASE_1"/>
    <property type="match status" value="1"/>
</dbReference>
<reference evidence="8 9" key="1">
    <citation type="submission" date="2018-07" db="EMBL/GenBank/DDBJ databases">
        <title>Genomic Encyclopedia of Type Strains, Phase IV (KMG-IV): sequencing the most valuable type-strain genomes for metagenomic binning, comparative biology and taxonomic classification.</title>
        <authorList>
            <person name="Goeker M."/>
        </authorList>
    </citation>
    <scope>NUCLEOTIDE SEQUENCE [LARGE SCALE GENOMIC DNA]</scope>
    <source>
        <strain evidence="8 9">DSM 16500</strain>
    </source>
</reference>
<dbReference type="GO" id="GO:0016114">
    <property type="term" value="P:terpenoid biosynthetic process"/>
    <property type="evidence" value="ECO:0007669"/>
    <property type="project" value="UniProtKB-ARBA"/>
</dbReference>
<keyword evidence="9" id="KW-1185">Reference proteome</keyword>
<evidence type="ECO:0000256" key="1">
    <source>
        <dbReference type="ARBA" id="ARBA00001946"/>
    </source>
</evidence>
<comment type="similarity">
    <text evidence="2 7">Belongs to the FPP/GGPP synthase family.</text>
</comment>
<dbReference type="InterPro" id="IPR000092">
    <property type="entry name" value="Polyprenyl_synt"/>
</dbReference>
<dbReference type="EMBL" id="QQAX01000007">
    <property type="protein sequence ID" value="RDI45167.1"/>
    <property type="molecule type" value="Genomic_DNA"/>
</dbReference>
<dbReference type="SUPFAM" id="SSF48576">
    <property type="entry name" value="Terpenoid synthases"/>
    <property type="match status" value="1"/>
</dbReference>
<dbReference type="Pfam" id="PF00348">
    <property type="entry name" value="polyprenyl_synt"/>
    <property type="match status" value="1"/>
</dbReference>
<comment type="cofactor">
    <cofactor evidence="1">
        <name>Mg(2+)</name>
        <dbReference type="ChEBI" id="CHEBI:18420"/>
    </cofactor>
</comment>
<organism evidence="8 9">
    <name type="scientific">Aquicella lusitana</name>
    <dbReference type="NCBI Taxonomy" id="254246"/>
    <lineage>
        <taxon>Bacteria</taxon>
        <taxon>Pseudomonadati</taxon>
        <taxon>Pseudomonadota</taxon>
        <taxon>Gammaproteobacteria</taxon>
        <taxon>Legionellales</taxon>
        <taxon>Coxiellaceae</taxon>
        <taxon>Aquicella</taxon>
    </lineage>
</organism>
<keyword evidence="5" id="KW-0460">Magnesium</keyword>
<dbReference type="SFLD" id="SFLDG01017">
    <property type="entry name" value="Polyprenyl_Transferase_Like"/>
    <property type="match status" value="1"/>
</dbReference>
<gene>
    <name evidence="8" type="ORF">C8D86_10746</name>
</gene>
<dbReference type="GO" id="GO:0008654">
    <property type="term" value="P:phospholipid biosynthetic process"/>
    <property type="evidence" value="ECO:0007669"/>
    <property type="project" value="UniProtKB-ARBA"/>
</dbReference>
<keyword evidence="4" id="KW-0479">Metal-binding</keyword>
<dbReference type="Proteomes" id="UP000254720">
    <property type="component" value="Unassembled WGS sequence"/>
</dbReference>
<dbReference type="AlphaFoldDB" id="A0A370GNC2"/>
<sequence>MTITNESSLDELFQVCSSRLKNIFSFYLQDIPSLELKSAMEYALFNGGKHIRPLLIYATGLIFKAPLENLDIPASSVEIIHTYSLIHDDLPCMDNADLRRGKPTCHKAFGEGIAVLTGDALHTLAMQIISSHPASLKTDRRLQMMEVLSKACGPFGMAAGQTFDITVMNDGDISADLLDDIYKLKTGALFTACIELGRLASADDDEFNQQALQQFGDCIGFAFQIQDDILDIITSTESLGKPQGIDVKNNKITYPRLHGMQHAKDKVQQLYQEALEAINYLGDDAQLLRELTGYMLQRQK</sequence>
<accession>A0A370GNC2</accession>
<keyword evidence="3 7" id="KW-0808">Transferase</keyword>
<protein>
    <submittedName>
        <fullName evidence="8">Farnesyl-diphosphate synthase</fullName>
    </submittedName>
</protein>
<dbReference type="PANTHER" id="PTHR43281:SF1">
    <property type="entry name" value="FARNESYL DIPHOSPHATE SYNTHASE"/>
    <property type="match status" value="1"/>
</dbReference>
<dbReference type="GO" id="GO:0004659">
    <property type="term" value="F:prenyltransferase activity"/>
    <property type="evidence" value="ECO:0007669"/>
    <property type="project" value="InterPro"/>
</dbReference>
<evidence type="ECO:0000256" key="4">
    <source>
        <dbReference type="ARBA" id="ARBA00022723"/>
    </source>
</evidence>
<dbReference type="PROSITE" id="PS00444">
    <property type="entry name" value="POLYPRENYL_SYNTHASE_2"/>
    <property type="match status" value="1"/>
</dbReference>
<evidence type="ECO:0000313" key="8">
    <source>
        <dbReference type="EMBL" id="RDI45167.1"/>
    </source>
</evidence>